<feature type="binding site" evidence="8">
    <location>
        <begin position="19"/>
        <end position="21"/>
    </location>
    <ligand>
        <name>GTP</name>
        <dbReference type="ChEBI" id="CHEBI:37565"/>
    </ligand>
</feature>
<gene>
    <name evidence="8 10" type="primary">mobA</name>
    <name evidence="10" type="ORF">V5F30_06100</name>
</gene>
<dbReference type="Gene3D" id="3.90.550.10">
    <property type="entry name" value="Spore Coat Polysaccharide Biosynthesis Protein SpsA, Chain A"/>
    <property type="match status" value="1"/>
</dbReference>
<comment type="subcellular location">
    <subcellularLocation>
        <location evidence="8">Cytoplasm</location>
    </subcellularLocation>
</comment>
<sequence>MPEQPTSPPPSPAPPALILAGGLGRRINAPALGAAEKPLVALGGRPLIAHVIERLRPQAGPLLINANAPAGTYERFGLPVLPDTIAGYPGPLAGVLAGLDHLAQIAPASSLVTVAADTPFLPHDLVARLTERHRETGTIVCAASGGQRHPVIALWPAAARAALRQSLEAGRLKVGLLLDTLNAVTVSWDGLPDDPFFNVNTPEDLAIAEKRLAARQ</sequence>
<evidence type="ECO:0000256" key="6">
    <source>
        <dbReference type="ARBA" id="ARBA00023134"/>
    </source>
</evidence>
<keyword evidence="7 8" id="KW-0501">Molybdenum cofactor biosynthesis</keyword>
<proteinExistence type="inferred from homology"/>
<dbReference type="RefSeq" id="WP_394005777.1">
    <property type="nucleotide sequence ID" value="NZ_JBAFUR010000001.1"/>
</dbReference>
<evidence type="ECO:0000256" key="3">
    <source>
        <dbReference type="ARBA" id="ARBA00022723"/>
    </source>
</evidence>
<dbReference type="SUPFAM" id="SSF53448">
    <property type="entry name" value="Nucleotide-diphospho-sugar transferases"/>
    <property type="match status" value="1"/>
</dbReference>
<comment type="cofactor">
    <cofactor evidence="8">
        <name>Mg(2+)</name>
        <dbReference type="ChEBI" id="CHEBI:18420"/>
    </cofactor>
</comment>
<dbReference type="HAMAP" id="MF_00316">
    <property type="entry name" value="MobA"/>
    <property type="match status" value="1"/>
</dbReference>
<feature type="binding site" evidence="8">
    <location>
        <position position="117"/>
    </location>
    <ligand>
        <name>GTP</name>
        <dbReference type="ChEBI" id="CHEBI:37565"/>
    </ligand>
</feature>
<dbReference type="InterPro" id="IPR029044">
    <property type="entry name" value="Nucleotide-diphossugar_trans"/>
</dbReference>
<keyword evidence="1 8" id="KW-0963">Cytoplasm</keyword>
<dbReference type="EMBL" id="JBAFUR010000001">
    <property type="protein sequence ID" value="MFG1251765.1"/>
    <property type="molecule type" value="Genomic_DNA"/>
</dbReference>
<evidence type="ECO:0000256" key="4">
    <source>
        <dbReference type="ARBA" id="ARBA00022741"/>
    </source>
</evidence>
<keyword evidence="4 8" id="KW-0547">Nucleotide-binding</keyword>
<comment type="similarity">
    <text evidence="8">Belongs to the MobA family.</text>
</comment>
<keyword evidence="6 8" id="KW-0342">GTP-binding</keyword>
<comment type="caution">
    <text evidence="10">The sequence shown here is derived from an EMBL/GenBank/DDBJ whole genome shotgun (WGS) entry which is preliminary data.</text>
</comment>
<evidence type="ECO:0000313" key="11">
    <source>
        <dbReference type="Proteomes" id="UP001604043"/>
    </source>
</evidence>
<dbReference type="GO" id="GO:0061603">
    <property type="term" value="F:molybdenum cofactor guanylyltransferase activity"/>
    <property type="evidence" value="ECO:0007669"/>
    <property type="project" value="UniProtKB-EC"/>
</dbReference>
<dbReference type="NCBIfam" id="TIGR02665">
    <property type="entry name" value="molyb_mobA"/>
    <property type="match status" value="1"/>
</dbReference>
<feature type="domain" description="MobA-like NTP transferase" evidence="9">
    <location>
        <begin position="16"/>
        <end position="172"/>
    </location>
</feature>
<dbReference type="EC" id="2.7.7.77" evidence="8"/>
<feature type="binding site" evidence="8">
    <location>
        <position position="83"/>
    </location>
    <ligand>
        <name>GTP</name>
        <dbReference type="ChEBI" id="CHEBI:37565"/>
    </ligand>
</feature>
<feature type="binding site" evidence="8">
    <location>
        <position position="37"/>
    </location>
    <ligand>
        <name>GTP</name>
        <dbReference type="ChEBI" id="CHEBI:37565"/>
    </ligand>
</feature>
<dbReference type="Pfam" id="PF12804">
    <property type="entry name" value="NTP_transf_3"/>
    <property type="match status" value="1"/>
</dbReference>
<reference evidence="10 11" key="1">
    <citation type="submission" date="2024-02" db="EMBL/GenBank/DDBJ databases">
        <title>Expansion and revision of Xanthobacter and proposal of Roseixanthobacter gen. nov.</title>
        <authorList>
            <person name="Soltysiak M.P.M."/>
            <person name="Jalihal A."/>
            <person name="Ory A."/>
            <person name="Chrisophersen C."/>
            <person name="Lee A.D."/>
            <person name="Boulton J."/>
            <person name="Springer M."/>
        </authorList>
    </citation>
    <scope>NUCLEOTIDE SEQUENCE [LARGE SCALE GENOMIC DNA]</scope>
    <source>
        <strain evidence="10 11">CB5</strain>
    </source>
</reference>
<protein>
    <recommendedName>
        <fullName evidence="8">Molybdenum cofactor guanylyltransferase</fullName>
        <shortName evidence="8">MoCo guanylyltransferase</shortName>
        <ecNumber evidence="8">2.7.7.77</ecNumber>
    </recommendedName>
    <alternativeName>
        <fullName evidence="8">GTP:molybdopterin guanylyltransferase</fullName>
    </alternativeName>
    <alternativeName>
        <fullName evidence="8">Mo-MPT guanylyltransferase</fullName>
    </alternativeName>
    <alternativeName>
        <fullName evidence="8">Molybdopterin guanylyltransferase</fullName>
    </alternativeName>
    <alternativeName>
        <fullName evidence="8">Molybdopterin-guanine dinucleotide synthase</fullName>
        <shortName evidence="8">MGD synthase</shortName>
    </alternativeName>
</protein>
<keyword evidence="10" id="KW-0548">Nucleotidyltransferase</keyword>
<evidence type="ECO:0000259" key="9">
    <source>
        <dbReference type="Pfam" id="PF12804"/>
    </source>
</evidence>
<dbReference type="Proteomes" id="UP001604043">
    <property type="component" value="Unassembled WGS sequence"/>
</dbReference>
<accession>A0ABW6ZDI6</accession>
<dbReference type="InterPro" id="IPR025877">
    <property type="entry name" value="MobA-like_NTP_Trfase"/>
</dbReference>
<comment type="function">
    <text evidence="8">Transfers a GMP moiety from GTP to Mo-molybdopterin (Mo-MPT) cofactor (Moco or molybdenum cofactor) to form Mo-molybdopterin guanine dinucleotide (Mo-MGD) cofactor.</text>
</comment>
<dbReference type="PANTHER" id="PTHR19136">
    <property type="entry name" value="MOLYBDENUM COFACTOR GUANYLYLTRANSFERASE"/>
    <property type="match status" value="1"/>
</dbReference>
<dbReference type="PANTHER" id="PTHR19136:SF81">
    <property type="entry name" value="MOLYBDENUM COFACTOR GUANYLYLTRANSFERASE"/>
    <property type="match status" value="1"/>
</dbReference>
<keyword evidence="5 8" id="KW-0460">Magnesium</keyword>
<dbReference type="CDD" id="cd02503">
    <property type="entry name" value="MobA"/>
    <property type="match status" value="1"/>
</dbReference>
<feature type="binding site" evidence="8">
    <location>
        <position position="65"/>
    </location>
    <ligand>
        <name>GTP</name>
        <dbReference type="ChEBI" id="CHEBI:37565"/>
    </ligand>
</feature>
<keyword evidence="11" id="KW-1185">Reference proteome</keyword>
<comment type="catalytic activity">
    <reaction evidence="8">
        <text>Mo-molybdopterin + GTP + H(+) = Mo-molybdopterin guanine dinucleotide + diphosphate</text>
        <dbReference type="Rhea" id="RHEA:34243"/>
        <dbReference type="ChEBI" id="CHEBI:15378"/>
        <dbReference type="ChEBI" id="CHEBI:33019"/>
        <dbReference type="ChEBI" id="CHEBI:37565"/>
        <dbReference type="ChEBI" id="CHEBI:71302"/>
        <dbReference type="ChEBI" id="CHEBI:71310"/>
        <dbReference type="EC" id="2.7.7.77"/>
    </reaction>
</comment>
<evidence type="ECO:0000256" key="2">
    <source>
        <dbReference type="ARBA" id="ARBA00022679"/>
    </source>
</evidence>
<feature type="binding site" evidence="8">
    <location>
        <position position="117"/>
    </location>
    <ligand>
        <name>Mg(2+)</name>
        <dbReference type="ChEBI" id="CHEBI:18420"/>
    </ligand>
</feature>
<evidence type="ECO:0000256" key="8">
    <source>
        <dbReference type="HAMAP-Rule" id="MF_00316"/>
    </source>
</evidence>
<evidence type="ECO:0000256" key="5">
    <source>
        <dbReference type="ARBA" id="ARBA00022842"/>
    </source>
</evidence>
<evidence type="ECO:0000256" key="1">
    <source>
        <dbReference type="ARBA" id="ARBA00022490"/>
    </source>
</evidence>
<organism evidence="10 11">
    <name type="scientific">Xanthobacter aminoxidans</name>
    <dbReference type="NCBI Taxonomy" id="186280"/>
    <lineage>
        <taxon>Bacteria</taxon>
        <taxon>Pseudomonadati</taxon>
        <taxon>Pseudomonadota</taxon>
        <taxon>Alphaproteobacteria</taxon>
        <taxon>Hyphomicrobiales</taxon>
        <taxon>Xanthobacteraceae</taxon>
        <taxon>Xanthobacter</taxon>
    </lineage>
</organism>
<evidence type="ECO:0000256" key="7">
    <source>
        <dbReference type="ARBA" id="ARBA00023150"/>
    </source>
</evidence>
<comment type="subunit">
    <text evidence="8">Monomer.</text>
</comment>
<keyword evidence="3 8" id="KW-0479">Metal-binding</keyword>
<keyword evidence="2 8" id="KW-0808">Transferase</keyword>
<name>A0ABW6ZDI6_9HYPH</name>
<comment type="domain">
    <text evidence="8">The N-terminal domain determines nucleotide recognition and specific binding, while the C-terminal domain determines the specific binding to the target protein.</text>
</comment>
<dbReference type="InterPro" id="IPR013482">
    <property type="entry name" value="Molybde_CF_guanTrfase"/>
</dbReference>
<evidence type="ECO:0000313" key="10">
    <source>
        <dbReference type="EMBL" id="MFG1251765.1"/>
    </source>
</evidence>